<dbReference type="InterPro" id="IPR004265">
    <property type="entry name" value="Dirigent"/>
</dbReference>
<evidence type="ECO:0000256" key="1">
    <source>
        <dbReference type="ARBA" id="ARBA00010746"/>
    </source>
</evidence>
<comment type="subcellular location">
    <subcellularLocation>
        <location evidence="4">Secreted</location>
        <location evidence="4">Extracellular space</location>
        <location evidence="4">Apoplast</location>
    </subcellularLocation>
</comment>
<reference evidence="6" key="1">
    <citation type="journal article" date="2019" name="Curr. Biol.">
        <title>Genome Sequence of Striga asiatica Provides Insight into the Evolution of Plant Parasitism.</title>
        <authorList>
            <person name="Yoshida S."/>
            <person name="Kim S."/>
            <person name="Wafula E.K."/>
            <person name="Tanskanen J."/>
            <person name="Kim Y.M."/>
            <person name="Honaas L."/>
            <person name="Yang Z."/>
            <person name="Spallek T."/>
            <person name="Conn C.E."/>
            <person name="Ichihashi Y."/>
            <person name="Cheong K."/>
            <person name="Cui S."/>
            <person name="Der J.P."/>
            <person name="Gundlach H."/>
            <person name="Jiao Y."/>
            <person name="Hori C."/>
            <person name="Ishida J.K."/>
            <person name="Kasahara H."/>
            <person name="Kiba T."/>
            <person name="Kim M.S."/>
            <person name="Koo N."/>
            <person name="Laohavisit A."/>
            <person name="Lee Y.H."/>
            <person name="Lumba S."/>
            <person name="McCourt P."/>
            <person name="Mortimer J.C."/>
            <person name="Mutuku J.M."/>
            <person name="Nomura T."/>
            <person name="Sasaki-Sekimoto Y."/>
            <person name="Seto Y."/>
            <person name="Wang Y."/>
            <person name="Wakatake T."/>
            <person name="Sakakibara H."/>
            <person name="Demura T."/>
            <person name="Yamaguchi S."/>
            <person name="Yoneyama K."/>
            <person name="Manabe R.I."/>
            <person name="Nelson D.C."/>
            <person name="Schulman A.H."/>
            <person name="Timko M.P."/>
            <person name="dePamphilis C.W."/>
            <person name="Choi D."/>
            <person name="Shirasu K."/>
        </authorList>
    </citation>
    <scope>NUCLEOTIDE SEQUENCE [LARGE SCALE GENOMIC DNA]</scope>
    <source>
        <strain evidence="6">cv. UVA1</strain>
    </source>
</reference>
<evidence type="ECO:0000256" key="2">
    <source>
        <dbReference type="ARBA" id="ARBA00011738"/>
    </source>
</evidence>
<dbReference type="InterPro" id="IPR044859">
    <property type="entry name" value="Allene_oxi_cyc_Dirigent"/>
</dbReference>
<dbReference type="GO" id="GO:0048046">
    <property type="term" value="C:apoplast"/>
    <property type="evidence" value="ECO:0007669"/>
    <property type="project" value="UniProtKB-SubCell"/>
</dbReference>
<comment type="subunit">
    <text evidence="2 4">Homodimer.</text>
</comment>
<comment type="similarity">
    <text evidence="1 4">Belongs to the plant dirigent protein family.</text>
</comment>
<comment type="function">
    <text evidence="4">Dirigent proteins impart stereoselectivity on the phenoxy radical-coupling reaction, yielding optically active lignans from two molecules of coniferyl alcohol in the biosynthesis of lignans, flavonolignans, and alkaloids and thus plays a central role in plant secondary metabolism.</text>
</comment>
<organism evidence="5 6">
    <name type="scientific">Striga asiatica</name>
    <name type="common">Asiatic witchweed</name>
    <name type="synonym">Buchnera asiatica</name>
    <dbReference type="NCBI Taxonomy" id="4170"/>
    <lineage>
        <taxon>Eukaryota</taxon>
        <taxon>Viridiplantae</taxon>
        <taxon>Streptophyta</taxon>
        <taxon>Embryophyta</taxon>
        <taxon>Tracheophyta</taxon>
        <taxon>Spermatophyta</taxon>
        <taxon>Magnoliopsida</taxon>
        <taxon>eudicotyledons</taxon>
        <taxon>Gunneridae</taxon>
        <taxon>Pentapetalae</taxon>
        <taxon>asterids</taxon>
        <taxon>lamiids</taxon>
        <taxon>Lamiales</taxon>
        <taxon>Orobanchaceae</taxon>
        <taxon>Buchnereae</taxon>
        <taxon>Striga</taxon>
    </lineage>
</organism>
<keyword evidence="3 4" id="KW-0964">Secreted</keyword>
<dbReference type="EMBL" id="BKCP01005783">
    <property type="protein sequence ID" value="GER39935.1"/>
    <property type="molecule type" value="Genomic_DNA"/>
</dbReference>
<keyword evidence="6" id="KW-1185">Reference proteome</keyword>
<comment type="caution">
    <text evidence="5">The sequence shown here is derived from an EMBL/GenBank/DDBJ whole genome shotgun (WGS) entry which is preliminary data.</text>
</comment>
<keyword evidence="4" id="KW-0052">Apoplast</keyword>
<protein>
    <recommendedName>
        <fullName evidence="4">Dirigent protein</fullName>
    </recommendedName>
</protein>
<evidence type="ECO:0000256" key="3">
    <source>
        <dbReference type="ARBA" id="ARBA00022525"/>
    </source>
</evidence>
<dbReference type="GO" id="GO:0009699">
    <property type="term" value="P:phenylpropanoid biosynthetic process"/>
    <property type="evidence" value="ECO:0007669"/>
    <property type="project" value="UniProtKB-ARBA"/>
</dbReference>
<proteinExistence type="inferred from homology"/>
<evidence type="ECO:0000313" key="5">
    <source>
        <dbReference type="EMBL" id="GER39935.1"/>
    </source>
</evidence>
<dbReference type="PANTHER" id="PTHR21495">
    <property type="entry name" value="NUCLEOPORIN-RELATED"/>
    <property type="match status" value="1"/>
</dbReference>
<dbReference type="Gene3D" id="2.40.480.10">
    <property type="entry name" value="Allene oxide cyclase-like"/>
    <property type="match status" value="1"/>
</dbReference>
<gene>
    <name evidence="5" type="ORF">STAS_16578</name>
</gene>
<dbReference type="AlphaFoldDB" id="A0A5A7Q438"/>
<evidence type="ECO:0000256" key="4">
    <source>
        <dbReference type="RuleBase" id="RU363099"/>
    </source>
</evidence>
<sequence length="158" mass="16913">MGLGQPEVTTLEFYFHDRVSGPNKTAVLITAPSTNYSTFFGQLRMIDDPFTYGPDMSSGIVGRAQGMYGGADLNAVGLVMALNFVFKVGPHNGSTLSMLGHNAAFDKVREMPIVGGTGEFQFATGFARASTISLSDKGNAVVHYNVTVFHYPQAAFGF</sequence>
<evidence type="ECO:0000313" key="6">
    <source>
        <dbReference type="Proteomes" id="UP000325081"/>
    </source>
</evidence>
<accession>A0A5A7Q438</accession>
<dbReference type="OrthoDB" id="1864232at2759"/>
<dbReference type="Proteomes" id="UP000325081">
    <property type="component" value="Unassembled WGS sequence"/>
</dbReference>
<name>A0A5A7Q438_STRAF</name>
<dbReference type="Pfam" id="PF03018">
    <property type="entry name" value="Dirigent"/>
    <property type="match status" value="1"/>
</dbReference>